<dbReference type="EMBL" id="LKAQ01000004">
    <property type="protein sequence ID" value="OIQ49491.1"/>
    <property type="molecule type" value="Genomic_DNA"/>
</dbReference>
<organism evidence="3 4">
    <name type="scientific">Pseudodesulfovibrio hydrargyri</name>
    <dbReference type="NCBI Taxonomy" id="2125990"/>
    <lineage>
        <taxon>Bacteria</taxon>
        <taxon>Pseudomonadati</taxon>
        <taxon>Thermodesulfobacteriota</taxon>
        <taxon>Desulfovibrionia</taxon>
        <taxon>Desulfovibrionales</taxon>
        <taxon>Desulfovibrionaceae</taxon>
    </lineage>
</organism>
<dbReference type="PROSITE" id="PS51832">
    <property type="entry name" value="HD_GYP"/>
    <property type="match status" value="1"/>
</dbReference>
<dbReference type="PANTHER" id="PTHR43155:SF2">
    <property type="entry name" value="CYCLIC DI-GMP PHOSPHODIESTERASE PA4108"/>
    <property type="match status" value="1"/>
</dbReference>
<dbReference type="RefSeq" id="WP_071545001.1">
    <property type="nucleotide sequence ID" value="NZ_LKAQ01000004.1"/>
</dbReference>
<dbReference type="EC" id="3.1.4.52" evidence="3"/>
<dbReference type="OrthoDB" id="9802066at2"/>
<dbReference type="Pfam" id="PF11871">
    <property type="entry name" value="DUF3391"/>
    <property type="match status" value="1"/>
</dbReference>
<keyword evidence="3" id="KW-0378">Hydrolase</keyword>
<reference evidence="3 4" key="1">
    <citation type="submission" date="2015-09" db="EMBL/GenBank/DDBJ databases">
        <title>Genome of Desulfovibrio dechloracetivorans BerOc1, a mercury methylating strain isolated from highly hydrocarbons and metals contaminated coastal sediments.</title>
        <authorList>
            <person name="Goni Urriza M."/>
            <person name="Gassie C."/>
            <person name="Bouchez O."/>
            <person name="Klopp C."/>
            <person name="Ranchou-Peyruse A."/>
            <person name="Remy G."/>
        </authorList>
    </citation>
    <scope>NUCLEOTIDE SEQUENCE [LARGE SCALE GENOMIC DNA]</scope>
    <source>
        <strain evidence="3 4">BerOc1</strain>
    </source>
</reference>
<evidence type="ECO:0000313" key="3">
    <source>
        <dbReference type="EMBL" id="OIQ49491.1"/>
    </source>
</evidence>
<dbReference type="PANTHER" id="PTHR43155">
    <property type="entry name" value="CYCLIC DI-GMP PHOSPHODIESTERASE PA4108-RELATED"/>
    <property type="match status" value="1"/>
</dbReference>
<dbReference type="InterPro" id="IPR037522">
    <property type="entry name" value="HD_GYP_dom"/>
</dbReference>
<accession>A0A1J5N1H9</accession>
<dbReference type="CDD" id="cd00077">
    <property type="entry name" value="HDc"/>
    <property type="match status" value="1"/>
</dbReference>
<dbReference type="Proteomes" id="UP000181901">
    <property type="component" value="Unassembled WGS sequence"/>
</dbReference>
<dbReference type="GO" id="GO:0071111">
    <property type="term" value="F:cyclic-guanylate-specific phosphodiesterase activity"/>
    <property type="evidence" value="ECO:0007669"/>
    <property type="project" value="UniProtKB-EC"/>
</dbReference>
<dbReference type="Gene3D" id="1.10.3210.10">
    <property type="entry name" value="Hypothetical protein af1432"/>
    <property type="match status" value="1"/>
</dbReference>
<dbReference type="AlphaFoldDB" id="A0A1J5N1H9"/>
<keyword evidence="4" id="KW-1185">Reference proteome</keyword>
<dbReference type="Pfam" id="PF13487">
    <property type="entry name" value="HD_5"/>
    <property type="match status" value="1"/>
</dbReference>
<dbReference type="InterPro" id="IPR006674">
    <property type="entry name" value="HD_domain"/>
</dbReference>
<evidence type="ECO:0000259" key="1">
    <source>
        <dbReference type="PROSITE" id="PS51831"/>
    </source>
</evidence>
<dbReference type="PROSITE" id="PS51831">
    <property type="entry name" value="HD"/>
    <property type="match status" value="1"/>
</dbReference>
<protein>
    <submittedName>
        <fullName evidence="3">Cyclic di-GMP phosphodiesterase response regulator RpfG</fullName>
        <ecNumber evidence="3">3.1.4.52</ecNumber>
    </submittedName>
</protein>
<dbReference type="SUPFAM" id="SSF109604">
    <property type="entry name" value="HD-domain/PDEase-like"/>
    <property type="match status" value="1"/>
</dbReference>
<sequence length="400" mass="44718">MIKKIPIEALKPGMEVVQVPGELWQHLPYLYCEPGIIESETEVARLVELGYREAFVTTEEAGDLSDEVHLERLISGSEIGREPRERTPFGQAIASTMVTYEDAMVHAMQIVQDAKLGRKMDYATSLKTASAIVESAVSNPDTLVCLAKLSEFDDYTYTHCINVAAISVVFGEFIGMSRDELVLLGVAGMMHDLGKTTVPARIINKPGPLTGPEREEVRRHPQFGCDILRHNRDIPERVIKAVMHHHERYNGSGYPAGLSRKDIPAFARILCLADVYDALTSDRCYKDAILPNKALGIMYGMRDQDFDPTEVQLFIKCLGIFPAGSFVKLNTGQYALVFETNSREPLNPKIRIVMDEKMNPIHTRDVDLTAQPEGDGTIEILECADPSAYRKNLMNYLTRN</sequence>
<dbReference type="SMART" id="SM00471">
    <property type="entry name" value="HDc"/>
    <property type="match status" value="1"/>
</dbReference>
<comment type="caution">
    <text evidence="3">The sequence shown here is derived from an EMBL/GenBank/DDBJ whole genome shotgun (WGS) entry which is preliminary data.</text>
</comment>
<proteinExistence type="predicted"/>
<evidence type="ECO:0000313" key="4">
    <source>
        <dbReference type="Proteomes" id="UP000181901"/>
    </source>
</evidence>
<dbReference type="InterPro" id="IPR003607">
    <property type="entry name" value="HD/PDEase_dom"/>
</dbReference>
<evidence type="ECO:0000259" key="2">
    <source>
        <dbReference type="PROSITE" id="PS51832"/>
    </source>
</evidence>
<feature type="domain" description="HD-GYP" evidence="2">
    <location>
        <begin position="135"/>
        <end position="330"/>
    </location>
</feature>
<dbReference type="InterPro" id="IPR021812">
    <property type="entry name" value="DUF3391"/>
</dbReference>
<feature type="domain" description="HD" evidence="1">
    <location>
        <begin position="156"/>
        <end position="279"/>
    </location>
</feature>
<gene>
    <name evidence="3" type="primary">rpfG_7</name>
    <name evidence="3" type="ORF">BerOc1_01416</name>
</gene>
<name>A0A1J5N1H9_9BACT</name>